<dbReference type="NCBIfam" id="NF033103">
    <property type="entry name" value="bla_class_A"/>
    <property type="match status" value="1"/>
</dbReference>
<evidence type="ECO:0000256" key="4">
    <source>
        <dbReference type="ARBA" id="ARBA00022801"/>
    </source>
</evidence>
<accession>A0ABT2FH05</accession>
<comment type="catalytic activity">
    <reaction evidence="1 6">
        <text>a beta-lactam + H2O = a substituted beta-amino acid</text>
        <dbReference type="Rhea" id="RHEA:20401"/>
        <dbReference type="ChEBI" id="CHEBI:15377"/>
        <dbReference type="ChEBI" id="CHEBI:35627"/>
        <dbReference type="ChEBI" id="CHEBI:140347"/>
        <dbReference type="EC" id="3.5.2.6"/>
    </reaction>
</comment>
<evidence type="ECO:0000259" key="8">
    <source>
        <dbReference type="Pfam" id="PF13354"/>
    </source>
</evidence>
<dbReference type="InterPro" id="IPR012338">
    <property type="entry name" value="Beta-lactam/transpept-like"/>
</dbReference>
<keyword evidence="7" id="KW-0732">Signal</keyword>
<dbReference type="EC" id="3.5.2.6" evidence="3 6"/>
<dbReference type="Pfam" id="PF13354">
    <property type="entry name" value="Beta-lactamase2"/>
    <property type="match status" value="1"/>
</dbReference>
<evidence type="ECO:0000256" key="3">
    <source>
        <dbReference type="ARBA" id="ARBA00012865"/>
    </source>
</evidence>
<evidence type="ECO:0000256" key="2">
    <source>
        <dbReference type="ARBA" id="ARBA00009009"/>
    </source>
</evidence>
<comment type="similarity">
    <text evidence="2 6">Belongs to the class-A beta-lactamase family.</text>
</comment>
<dbReference type="SUPFAM" id="SSF56601">
    <property type="entry name" value="beta-lactamase/transpeptidase-like"/>
    <property type="match status" value="1"/>
</dbReference>
<evidence type="ECO:0000256" key="7">
    <source>
        <dbReference type="SAM" id="SignalP"/>
    </source>
</evidence>
<comment type="caution">
    <text evidence="9">The sequence shown here is derived from an EMBL/GenBank/DDBJ whole genome shotgun (WGS) entry which is preliminary data.</text>
</comment>
<evidence type="ECO:0000256" key="6">
    <source>
        <dbReference type="RuleBase" id="RU361140"/>
    </source>
</evidence>
<dbReference type="Proteomes" id="UP001201549">
    <property type="component" value="Unassembled WGS sequence"/>
</dbReference>
<dbReference type="InterPro" id="IPR023650">
    <property type="entry name" value="Beta-lactam_class-A_AS"/>
</dbReference>
<feature type="domain" description="Beta-lactamase class A catalytic" evidence="8">
    <location>
        <begin position="47"/>
        <end position="262"/>
    </location>
</feature>
<dbReference type="RefSeq" id="WP_238894207.1">
    <property type="nucleotide sequence ID" value="NZ_JAKOGG010000001.1"/>
</dbReference>
<protein>
    <recommendedName>
        <fullName evidence="3 6">Beta-lactamase</fullName>
        <ecNumber evidence="3 6">3.5.2.6</ecNumber>
    </recommendedName>
</protein>
<keyword evidence="5 6" id="KW-0046">Antibiotic resistance</keyword>
<dbReference type="PRINTS" id="PR00118">
    <property type="entry name" value="BLACTAMASEA"/>
</dbReference>
<evidence type="ECO:0000313" key="10">
    <source>
        <dbReference type="Proteomes" id="UP001201549"/>
    </source>
</evidence>
<dbReference type="InterPro" id="IPR000871">
    <property type="entry name" value="Beta-lactam_class-A"/>
</dbReference>
<name>A0ABT2FH05_9GAMM</name>
<proteinExistence type="inferred from homology"/>
<dbReference type="EMBL" id="JAKOGG010000001">
    <property type="protein sequence ID" value="MCS4554895.1"/>
    <property type="molecule type" value="Genomic_DNA"/>
</dbReference>
<feature type="chain" id="PRO_5047490335" description="Beta-lactamase" evidence="7">
    <location>
        <begin position="21"/>
        <end position="288"/>
    </location>
</feature>
<evidence type="ECO:0000256" key="5">
    <source>
        <dbReference type="ARBA" id="ARBA00023251"/>
    </source>
</evidence>
<dbReference type="PROSITE" id="PS00146">
    <property type="entry name" value="BETA_LACTAMASE_A"/>
    <property type="match status" value="1"/>
</dbReference>
<sequence length="288" mass="31023">MNQRIFVLSVLLVLFSRAVAAEAQPFPAAIQQQLTTIEQQSNGRLGVALLNTATGMMQSYRGTERFPVCSTSKVIAAANILQLSAQQPTLLAKPISVDAKQIVSYSPITEQHVGRTMTIAAISAAALQYSDNTAMNLLLQQLGGPAAVTAFAREHGDADFRLDRTEPELNSAIPDDERDTSTPQAMAHSLYRFTLGDALAEPQRAQLVEWMKGNTTGNASIRAGVPPHWVVADKTGGGDYGTTNDIAVIWPEHGAPLVLTIYYTQPDKVAKWRKDVIASATAAVLQPQ</sequence>
<dbReference type="PANTHER" id="PTHR35333">
    <property type="entry name" value="BETA-LACTAMASE"/>
    <property type="match status" value="1"/>
</dbReference>
<dbReference type="PANTHER" id="PTHR35333:SF3">
    <property type="entry name" value="BETA-LACTAMASE-TYPE TRANSPEPTIDASE FOLD CONTAINING PROTEIN"/>
    <property type="match status" value="1"/>
</dbReference>
<dbReference type="InterPro" id="IPR045155">
    <property type="entry name" value="Beta-lactam_cat"/>
</dbReference>
<feature type="signal peptide" evidence="7">
    <location>
        <begin position="1"/>
        <end position="20"/>
    </location>
</feature>
<evidence type="ECO:0000256" key="1">
    <source>
        <dbReference type="ARBA" id="ARBA00001526"/>
    </source>
</evidence>
<dbReference type="Gene3D" id="3.40.710.10">
    <property type="entry name" value="DD-peptidase/beta-lactamase superfamily"/>
    <property type="match status" value="1"/>
</dbReference>
<keyword evidence="10" id="KW-1185">Reference proteome</keyword>
<keyword evidence="4 6" id="KW-0378">Hydrolase</keyword>
<dbReference type="GO" id="GO:0008800">
    <property type="term" value="F:beta-lactamase activity"/>
    <property type="evidence" value="ECO:0007669"/>
    <property type="project" value="UniProtKB-EC"/>
</dbReference>
<evidence type="ECO:0000313" key="9">
    <source>
        <dbReference type="EMBL" id="MCS4554895.1"/>
    </source>
</evidence>
<gene>
    <name evidence="9" type="primary">bla</name>
    <name evidence="9" type="ORF">L9G74_00405</name>
</gene>
<reference evidence="10" key="1">
    <citation type="submission" date="2023-07" db="EMBL/GenBank/DDBJ databases">
        <title>Shewanella mangrovi sp. nov., an acetaldehyde- degrading bacterium isolated from mangrove sediment.</title>
        <authorList>
            <person name="Liu Y."/>
        </authorList>
    </citation>
    <scope>NUCLEOTIDE SEQUENCE [LARGE SCALE GENOMIC DNA]</scope>
    <source>
        <strain evidence="10">C32</strain>
    </source>
</reference>
<organism evidence="9 10">
    <name type="scientific">Shewanella electrica</name>
    <dbReference type="NCBI Taxonomy" id="515560"/>
    <lineage>
        <taxon>Bacteria</taxon>
        <taxon>Pseudomonadati</taxon>
        <taxon>Pseudomonadota</taxon>
        <taxon>Gammaproteobacteria</taxon>
        <taxon>Alteromonadales</taxon>
        <taxon>Shewanellaceae</taxon>
        <taxon>Shewanella</taxon>
    </lineage>
</organism>